<feature type="transmembrane region" description="Helical" evidence="1">
    <location>
        <begin position="66"/>
        <end position="86"/>
    </location>
</feature>
<evidence type="ECO:0000256" key="1">
    <source>
        <dbReference type="SAM" id="Phobius"/>
    </source>
</evidence>
<protein>
    <submittedName>
        <fullName evidence="2">DUF3325 family protein</fullName>
    </submittedName>
</protein>
<keyword evidence="1" id="KW-1133">Transmembrane helix</keyword>
<keyword evidence="1" id="KW-0812">Transmembrane</keyword>
<organism evidence="2 3">
    <name type="scientific">Duganella lactea</name>
    <dbReference type="NCBI Taxonomy" id="2692173"/>
    <lineage>
        <taxon>Bacteria</taxon>
        <taxon>Pseudomonadati</taxon>
        <taxon>Pseudomonadota</taxon>
        <taxon>Betaproteobacteria</taxon>
        <taxon>Burkholderiales</taxon>
        <taxon>Oxalobacteraceae</taxon>
        <taxon>Telluria group</taxon>
        <taxon>Duganella</taxon>
    </lineage>
</organism>
<proteinExistence type="predicted"/>
<accession>A0A6L8MPC0</accession>
<dbReference type="Proteomes" id="UP000474565">
    <property type="component" value="Unassembled WGS sequence"/>
</dbReference>
<dbReference type="EMBL" id="WWCP01000012">
    <property type="protein sequence ID" value="MYM82645.1"/>
    <property type="molecule type" value="Genomic_DNA"/>
</dbReference>
<evidence type="ECO:0000313" key="2">
    <source>
        <dbReference type="EMBL" id="MYM82645.1"/>
    </source>
</evidence>
<sequence length="100" mass="10618">MLLLACAASYGGFACIALAMPDYWERAGGDTARHAPRRRRLRYGGAALLALSLAACLWRDGPGFGALLWGGLLTAGAIAVAFTLTWRPRLLGLFTGTPPR</sequence>
<dbReference type="InterPro" id="IPR021762">
    <property type="entry name" value="DUF3325"/>
</dbReference>
<name>A0A6L8MPC0_9BURK</name>
<dbReference type="AlphaFoldDB" id="A0A6L8MPC0"/>
<reference evidence="2 3" key="1">
    <citation type="submission" date="2019-12" db="EMBL/GenBank/DDBJ databases">
        <title>Novel species isolated from a subtropical stream in China.</title>
        <authorList>
            <person name="Lu H."/>
        </authorList>
    </citation>
    <scope>NUCLEOTIDE SEQUENCE [LARGE SCALE GENOMIC DNA]</scope>
    <source>
        <strain evidence="2 3">FT50W</strain>
    </source>
</reference>
<keyword evidence="1" id="KW-0472">Membrane</keyword>
<feature type="transmembrane region" description="Helical" evidence="1">
    <location>
        <begin position="41"/>
        <end position="59"/>
    </location>
</feature>
<evidence type="ECO:0000313" key="3">
    <source>
        <dbReference type="Proteomes" id="UP000474565"/>
    </source>
</evidence>
<dbReference type="Pfam" id="PF11804">
    <property type="entry name" value="DUF3325"/>
    <property type="match status" value="1"/>
</dbReference>
<comment type="caution">
    <text evidence="2">The sequence shown here is derived from an EMBL/GenBank/DDBJ whole genome shotgun (WGS) entry which is preliminary data.</text>
</comment>
<gene>
    <name evidence="2" type="ORF">GTP44_11840</name>
</gene>